<dbReference type="RefSeq" id="WP_130922985.1">
    <property type="nucleotide sequence ID" value="NZ_JAANOM010000001.1"/>
</dbReference>
<feature type="domain" description="HipA-like C-terminal" evidence="4">
    <location>
        <begin position="158"/>
        <end position="376"/>
    </location>
</feature>
<dbReference type="InterPro" id="IPR017508">
    <property type="entry name" value="HipA_N1"/>
</dbReference>
<comment type="similarity">
    <text evidence="1">Belongs to the HipA Ser/Thr kinase family.</text>
</comment>
<dbReference type="PANTHER" id="PTHR37419">
    <property type="entry name" value="SERINE/THREONINE-PROTEIN KINASE TOXIN HIPA"/>
    <property type="match status" value="1"/>
</dbReference>
<evidence type="ECO:0000256" key="3">
    <source>
        <dbReference type="ARBA" id="ARBA00022777"/>
    </source>
</evidence>
<dbReference type="InterPro" id="IPR012893">
    <property type="entry name" value="HipA-like_C"/>
</dbReference>
<dbReference type="OrthoDB" id="9805913at2"/>
<dbReference type="EMBL" id="SEWY01000002">
    <property type="protein sequence ID" value="TBH74538.1"/>
    <property type="molecule type" value="Genomic_DNA"/>
</dbReference>
<gene>
    <name evidence="6" type="ORF">EWU20_05180</name>
</gene>
<keyword evidence="3" id="KW-0418">Kinase</keyword>
<evidence type="ECO:0000313" key="6">
    <source>
        <dbReference type="EMBL" id="TBH74538.1"/>
    </source>
</evidence>
<proteinExistence type="inferred from homology"/>
<sequence>MEKLKVMLDFGPKQVEVGELALLEKRIYFKYATSFLAGPWEISPYHLKRSAQIQECSTSLFSGLFGVFDDSLPDGWGKLLVDRKLLASGVSLEDINPLLRLSLVGQTGPGALIYQPAEEDLVQNASFSALEEMEIEVKKVLADEPSDFLDDLFAMGGSSGGARPKANVGFNPLTEELFLGATKMPLHFEPWIVKFRSTSDVSDMAQVEYAYYLMAKEAGLDMSDSRLFEGQSGSYFFGTKRFDRTIGNRIHLHSAAAMLQDNYRLSSLDYGHLMECAFHLEKDVAAIEKILRLAAYNVFSENRDDHSKNVSFLMDAEGNWTLAPPYDLTFSQSAHGHHSMSIAGESKNPGRTHLLQLANTFGLKNANEILDQVEVSISKWTDFADQARVSKASRTRMGKALARRR</sequence>
<dbReference type="PANTHER" id="PTHR37419:SF8">
    <property type="entry name" value="TOXIN YJJJ"/>
    <property type="match status" value="1"/>
</dbReference>
<feature type="domain" description="HipA N-terminal subdomain 1" evidence="5">
    <location>
        <begin position="14"/>
        <end position="114"/>
    </location>
</feature>
<protein>
    <submittedName>
        <fullName evidence="6">Type II toxin-antitoxin system HipA family toxin</fullName>
    </submittedName>
</protein>
<dbReference type="GO" id="GO:0005829">
    <property type="term" value="C:cytosol"/>
    <property type="evidence" value="ECO:0007669"/>
    <property type="project" value="TreeGrafter"/>
</dbReference>
<evidence type="ECO:0000259" key="5">
    <source>
        <dbReference type="Pfam" id="PF13657"/>
    </source>
</evidence>
<evidence type="ECO:0000259" key="4">
    <source>
        <dbReference type="Pfam" id="PF07804"/>
    </source>
</evidence>
<name>A0A4Q9BH13_9BACT</name>
<accession>A0A4Q9BH13</accession>
<reference evidence="6 7" key="1">
    <citation type="submission" date="2019-02" db="EMBL/GenBank/DDBJ databases">
        <title>Genome of a new Bacteroidetes strain.</title>
        <authorList>
            <person name="Pitt A."/>
        </authorList>
    </citation>
    <scope>NUCLEOTIDE SEQUENCE [LARGE SCALE GENOMIC DNA]</scope>
    <source>
        <strain evidence="6 7">103A-SOEBACH</strain>
    </source>
</reference>
<keyword evidence="7" id="KW-1185">Reference proteome</keyword>
<keyword evidence="2" id="KW-0808">Transferase</keyword>
<dbReference type="Proteomes" id="UP000293583">
    <property type="component" value="Unassembled WGS sequence"/>
</dbReference>
<evidence type="ECO:0000256" key="2">
    <source>
        <dbReference type="ARBA" id="ARBA00022679"/>
    </source>
</evidence>
<evidence type="ECO:0000313" key="7">
    <source>
        <dbReference type="Proteomes" id="UP000293583"/>
    </source>
</evidence>
<dbReference type="InterPro" id="IPR052028">
    <property type="entry name" value="HipA_Ser/Thr_kinase"/>
</dbReference>
<evidence type="ECO:0000256" key="1">
    <source>
        <dbReference type="ARBA" id="ARBA00010164"/>
    </source>
</evidence>
<dbReference type="Pfam" id="PF07804">
    <property type="entry name" value="HipA_C"/>
    <property type="match status" value="1"/>
</dbReference>
<dbReference type="Pfam" id="PF13657">
    <property type="entry name" value="Couple_hipA"/>
    <property type="match status" value="1"/>
</dbReference>
<comment type="caution">
    <text evidence="6">The sequence shown here is derived from an EMBL/GenBank/DDBJ whole genome shotgun (WGS) entry which is preliminary data.</text>
</comment>
<organism evidence="6 7">
    <name type="scientific">Aquirufa antheringensis</name>
    <dbReference type="NCBI Taxonomy" id="2516559"/>
    <lineage>
        <taxon>Bacteria</taxon>
        <taxon>Pseudomonadati</taxon>
        <taxon>Bacteroidota</taxon>
        <taxon>Cytophagia</taxon>
        <taxon>Cytophagales</taxon>
        <taxon>Flectobacillaceae</taxon>
        <taxon>Aquirufa</taxon>
    </lineage>
</organism>
<dbReference type="GO" id="GO:0004674">
    <property type="term" value="F:protein serine/threonine kinase activity"/>
    <property type="evidence" value="ECO:0007669"/>
    <property type="project" value="TreeGrafter"/>
</dbReference>
<dbReference type="AlphaFoldDB" id="A0A4Q9BH13"/>